<dbReference type="Pfam" id="PF14029">
    <property type="entry name" value="DUF4244"/>
    <property type="match status" value="1"/>
</dbReference>
<dbReference type="RefSeq" id="WP_221339922.1">
    <property type="nucleotide sequence ID" value="NZ_JACHIN010000001.1"/>
</dbReference>
<dbReference type="Proteomes" id="UP000568380">
    <property type="component" value="Unassembled WGS sequence"/>
</dbReference>
<organism evidence="3 4">
    <name type="scientific">Nonomuraea endophytica</name>
    <dbReference type="NCBI Taxonomy" id="714136"/>
    <lineage>
        <taxon>Bacteria</taxon>
        <taxon>Bacillati</taxon>
        <taxon>Actinomycetota</taxon>
        <taxon>Actinomycetes</taxon>
        <taxon>Streptosporangiales</taxon>
        <taxon>Streptosporangiaceae</taxon>
        <taxon>Nonomuraea</taxon>
    </lineage>
</organism>
<feature type="compositionally biased region" description="Pro residues" evidence="1">
    <location>
        <begin position="14"/>
        <end position="29"/>
    </location>
</feature>
<dbReference type="AlphaFoldDB" id="A0A7W7ZXH8"/>
<dbReference type="EMBL" id="JACHIN010000001">
    <property type="protein sequence ID" value="MBB5075613.1"/>
    <property type="molecule type" value="Genomic_DNA"/>
</dbReference>
<reference evidence="3 4" key="1">
    <citation type="submission" date="2020-08" db="EMBL/GenBank/DDBJ databases">
        <title>Genomic Encyclopedia of Type Strains, Phase IV (KMG-IV): sequencing the most valuable type-strain genomes for metagenomic binning, comparative biology and taxonomic classification.</title>
        <authorList>
            <person name="Goeker M."/>
        </authorList>
    </citation>
    <scope>NUCLEOTIDE SEQUENCE [LARGE SCALE GENOMIC DNA]</scope>
    <source>
        <strain evidence="3 4">DSM 45385</strain>
    </source>
</reference>
<protein>
    <recommendedName>
        <fullName evidence="5">DUF4244 domain-containing protein</fullName>
    </recommendedName>
</protein>
<name>A0A7W7ZXH8_9ACTN</name>
<proteinExistence type="predicted"/>
<feature type="compositionally biased region" description="Basic and acidic residues" evidence="1">
    <location>
        <begin position="49"/>
        <end position="64"/>
    </location>
</feature>
<accession>A0A7W7ZXH8</accession>
<keyword evidence="4" id="KW-1185">Reference proteome</keyword>
<evidence type="ECO:0008006" key="5">
    <source>
        <dbReference type="Google" id="ProtNLM"/>
    </source>
</evidence>
<feature type="transmembrane region" description="Helical" evidence="2">
    <location>
        <begin position="110"/>
        <end position="128"/>
    </location>
</feature>
<feature type="region of interest" description="Disordered" evidence="1">
    <location>
        <begin position="1"/>
        <end position="86"/>
    </location>
</feature>
<evidence type="ECO:0000256" key="1">
    <source>
        <dbReference type="SAM" id="MobiDB-lite"/>
    </source>
</evidence>
<feature type="compositionally biased region" description="Pro residues" evidence="1">
    <location>
        <begin position="37"/>
        <end position="46"/>
    </location>
</feature>
<evidence type="ECO:0000313" key="4">
    <source>
        <dbReference type="Proteomes" id="UP000568380"/>
    </source>
</evidence>
<comment type="caution">
    <text evidence="3">The sequence shown here is derived from an EMBL/GenBank/DDBJ whole genome shotgun (WGS) entry which is preliminary data.</text>
</comment>
<evidence type="ECO:0000313" key="3">
    <source>
        <dbReference type="EMBL" id="MBB5075613.1"/>
    </source>
</evidence>
<dbReference type="InterPro" id="IPR025338">
    <property type="entry name" value="DUF4244"/>
</dbReference>
<sequence length="149" mass="15761">MSTTTIQRDIAAKPPAPPYPEPPEAPHPNPSVAEPGAPEPGAPDTPEPGARDTSHPDHSARDTPEPDPSVPNIPEQASPDLKARYRRLWSETRSRYTATRPDAGMSTAEYAVGTLAAVAFALLLIKVINSPEILDALTALVDRALNSAG</sequence>
<gene>
    <name evidence="3" type="ORF">HNR40_001059</name>
</gene>
<keyword evidence="2" id="KW-1133">Transmembrane helix</keyword>
<keyword evidence="2" id="KW-0812">Transmembrane</keyword>
<keyword evidence="2" id="KW-0472">Membrane</keyword>
<evidence type="ECO:0000256" key="2">
    <source>
        <dbReference type="SAM" id="Phobius"/>
    </source>
</evidence>